<comment type="caution">
    <text evidence="9">The sequence shown here is derived from an EMBL/GenBank/DDBJ whole genome shotgun (WGS) entry which is preliminary data.</text>
</comment>
<dbReference type="Proteomes" id="UP000431264">
    <property type="component" value="Unassembled WGS sequence"/>
</dbReference>
<dbReference type="SUPFAM" id="SSF53335">
    <property type="entry name" value="S-adenosyl-L-methionine-dependent methyltransferases"/>
    <property type="match status" value="1"/>
</dbReference>
<evidence type="ECO:0000256" key="1">
    <source>
        <dbReference type="ARBA" id="ARBA00011900"/>
    </source>
</evidence>
<keyword evidence="5" id="KW-0680">Restriction system</keyword>
<dbReference type="InterPro" id="IPR011639">
    <property type="entry name" value="MethylTrfase_TaqI-like_dom"/>
</dbReference>
<evidence type="ECO:0000256" key="6">
    <source>
        <dbReference type="ARBA" id="ARBA00023125"/>
    </source>
</evidence>
<dbReference type="EC" id="2.1.1.72" evidence="1"/>
<dbReference type="GO" id="GO:0032259">
    <property type="term" value="P:methylation"/>
    <property type="evidence" value="ECO:0007669"/>
    <property type="project" value="UniProtKB-KW"/>
</dbReference>
<gene>
    <name evidence="9" type="ORF">GOQ30_11275</name>
</gene>
<keyword evidence="10" id="KW-1185">Reference proteome</keyword>
<keyword evidence="4" id="KW-0949">S-adenosyl-L-methionine</keyword>
<dbReference type="GO" id="GO:0009307">
    <property type="term" value="P:DNA restriction-modification system"/>
    <property type="evidence" value="ECO:0007669"/>
    <property type="project" value="UniProtKB-KW"/>
</dbReference>
<sequence>MSNSLIKEILTKSSLSNEDLSILEAFEPNDGTNRLYSFFTPIWICEVMYQLAIRYGFNETKGKILEPSCGTGNFLKVIKNPKNITAFELDNLNYQIAKKRVPEATIFNNYFETAFLKAPRYTSVLKNEVTNLDNYPFDLVIGNPPYGKYKNLYSSYFSSLKIKQVEMFFMLQSMKLLKKGGLLVFITAQNFMRNDKTYMHEKKLIGQYAEFVDAYRLPKVFKNTDVPTDILIFKRK</sequence>
<evidence type="ECO:0000256" key="3">
    <source>
        <dbReference type="ARBA" id="ARBA00022679"/>
    </source>
</evidence>
<evidence type="ECO:0000256" key="5">
    <source>
        <dbReference type="ARBA" id="ARBA00022747"/>
    </source>
</evidence>
<evidence type="ECO:0000256" key="7">
    <source>
        <dbReference type="ARBA" id="ARBA00047942"/>
    </source>
</evidence>
<proteinExistence type="predicted"/>
<evidence type="ECO:0000313" key="9">
    <source>
        <dbReference type="EMBL" id="MVO09739.1"/>
    </source>
</evidence>
<dbReference type="PANTHER" id="PTHR33841:SF6">
    <property type="entry name" value="TYPE II METHYLTRANSFERASE M.HINDII"/>
    <property type="match status" value="1"/>
</dbReference>
<keyword evidence="2 9" id="KW-0489">Methyltransferase</keyword>
<evidence type="ECO:0000256" key="2">
    <source>
        <dbReference type="ARBA" id="ARBA00022603"/>
    </source>
</evidence>
<feature type="domain" description="Type II methyltransferase M.TaqI-like" evidence="8">
    <location>
        <begin position="81"/>
        <end position="204"/>
    </location>
</feature>
<dbReference type="GO" id="GO:0003677">
    <property type="term" value="F:DNA binding"/>
    <property type="evidence" value="ECO:0007669"/>
    <property type="project" value="UniProtKB-KW"/>
</dbReference>
<dbReference type="PANTHER" id="PTHR33841">
    <property type="entry name" value="DNA METHYLTRANSFERASE YEEA-RELATED"/>
    <property type="match status" value="1"/>
</dbReference>
<accession>A0A6I4ILT1</accession>
<dbReference type="InterPro" id="IPR002052">
    <property type="entry name" value="DNA_methylase_N6_adenine_CS"/>
</dbReference>
<evidence type="ECO:0000259" key="8">
    <source>
        <dbReference type="Pfam" id="PF07669"/>
    </source>
</evidence>
<reference evidence="10" key="1">
    <citation type="submission" date="2019-05" db="EMBL/GenBank/DDBJ databases">
        <title>Flavobacterium profundi sp. nov., isolated from a deep-sea seamount.</title>
        <authorList>
            <person name="Zhang D.-C."/>
        </authorList>
    </citation>
    <scope>NUCLEOTIDE SEQUENCE [LARGE SCALE GENOMIC DNA]</scope>
    <source>
        <strain evidence="10">TP390</strain>
    </source>
</reference>
<dbReference type="Pfam" id="PF07669">
    <property type="entry name" value="Eco57I"/>
    <property type="match status" value="1"/>
</dbReference>
<dbReference type="Gene3D" id="3.40.50.150">
    <property type="entry name" value="Vaccinia Virus protein VP39"/>
    <property type="match status" value="1"/>
</dbReference>
<keyword evidence="3" id="KW-0808">Transferase</keyword>
<name>A0A6I4ILT1_9FLAO</name>
<dbReference type="InterPro" id="IPR029063">
    <property type="entry name" value="SAM-dependent_MTases_sf"/>
</dbReference>
<evidence type="ECO:0000313" key="10">
    <source>
        <dbReference type="Proteomes" id="UP000431264"/>
    </source>
</evidence>
<dbReference type="EMBL" id="WQLW01000008">
    <property type="protein sequence ID" value="MVO09739.1"/>
    <property type="molecule type" value="Genomic_DNA"/>
</dbReference>
<dbReference type="CDD" id="cd02440">
    <property type="entry name" value="AdoMet_MTases"/>
    <property type="match status" value="1"/>
</dbReference>
<comment type="catalytic activity">
    <reaction evidence="7">
        <text>a 2'-deoxyadenosine in DNA + S-adenosyl-L-methionine = an N(6)-methyl-2'-deoxyadenosine in DNA + S-adenosyl-L-homocysteine + H(+)</text>
        <dbReference type="Rhea" id="RHEA:15197"/>
        <dbReference type="Rhea" id="RHEA-COMP:12418"/>
        <dbReference type="Rhea" id="RHEA-COMP:12419"/>
        <dbReference type="ChEBI" id="CHEBI:15378"/>
        <dbReference type="ChEBI" id="CHEBI:57856"/>
        <dbReference type="ChEBI" id="CHEBI:59789"/>
        <dbReference type="ChEBI" id="CHEBI:90615"/>
        <dbReference type="ChEBI" id="CHEBI:90616"/>
        <dbReference type="EC" id="2.1.1.72"/>
    </reaction>
</comment>
<dbReference type="AlphaFoldDB" id="A0A6I4ILT1"/>
<organism evidence="9 10">
    <name type="scientific">Flavobacterium profundi</name>
    <dbReference type="NCBI Taxonomy" id="1774945"/>
    <lineage>
        <taxon>Bacteria</taxon>
        <taxon>Pseudomonadati</taxon>
        <taxon>Bacteroidota</taxon>
        <taxon>Flavobacteriia</taxon>
        <taxon>Flavobacteriales</taxon>
        <taxon>Flavobacteriaceae</taxon>
        <taxon>Flavobacterium</taxon>
    </lineage>
</organism>
<dbReference type="PROSITE" id="PS00092">
    <property type="entry name" value="N6_MTASE"/>
    <property type="match status" value="1"/>
</dbReference>
<dbReference type="RefSeq" id="WP_140998118.1">
    <property type="nucleotide sequence ID" value="NZ_VDCZ01000008.1"/>
</dbReference>
<dbReference type="PRINTS" id="PR00507">
    <property type="entry name" value="N12N6MTFRASE"/>
</dbReference>
<dbReference type="InterPro" id="IPR050953">
    <property type="entry name" value="N4_N6_ade-DNA_methylase"/>
</dbReference>
<keyword evidence="6" id="KW-0238">DNA-binding</keyword>
<evidence type="ECO:0000256" key="4">
    <source>
        <dbReference type="ARBA" id="ARBA00022691"/>
    </source>
</evidence>
<dbReference type="OrthoDB" id="32195at2"/>
<dbReference type="GO" id="GO:0009007">
    <property type="term" value="F:site-specific DNA-methyltransferase (adenine-specific) activity"/>
    <property type="evidence" value="ECO:0007669"/>
    <property type="project" value="UniProtKB-EC"/>
</dbReference>
<protein>
    <recommendedName>
        <fullName evidence="1">site-specific DNA-methyltransferase (adenine-specific)</fullName>
        <ecNumber evidence="1">2.1.1.72</ecNumber>
    </recommendedName>
</protein>